<reference evidence="1" key="1">
    <citation type="journal article" date="2023" name="Microbiol Resour">
        <title>Genome Sequences of Rhodoplanes serenus and Two Thermotolerant Strains, Rhodoplanes tepidamans and 'Rhodoplanes cryptolactis,' Further Refine the Genus.</title>
        <authorList>
            <person name="Rayyan A.A."/>
            <person name="Kyndt J.A."/>
        </authorList>
    </citation>
    <scope>NUCLEOTIDE SEQUENCE</scope>
    <source>
        <strain evidence="1">DSM 9987</strain>
    </source>
</reference>
<name>A0ABT5J7Q6_RHOTP</name>
<comment type="caution">
    <text evidence="1">The sequence shown here is derived from an EMBL/GenBank/DDBJ whole genome shotgun (WGS) entry which is preliminary data.</text>
</comment>
<evidence type="ECO:0000313" key="1">
    <source>
        <dbReference type="EMBL" id="MDC7785329.1"/>
    </source>
</evidence>
<sequence length="90" mass="9723">MSIATYDQNPAKAVAASPLAPYFDFYTSLYESQITSAKQVLDYYLAVVKSFGRANEDFHSFVVGSAIEAPDAVARAWAMRYTSGGLSPSA</sequence>
<keyword evidence="2" id="KW-1185">Reference proteome</keyword>
<dbReference type="RefSeq" id="WP_272776176.1">
    <property type="nucleotide sequence ID" value="NZ_JAQQLI010000007.1"/>
</dbReference>
<proteinExistence type="predicted"/>
<dbReference type="EMBL" id="JAQQLI010000007">
    <property type="protein sequence ID" value="MDC7785329.1"/>
    <property type="molecule type" value="Genomic_DNA"/>
</dbReference>
<gene>
    <name evidence="1" type="ORF">PQJ73_06505</name>
</gene>
<protein>
    <submittedName>
        <fullName evidence="1">Uncharacterized protein</fullName>
    </submittedName>
</protein>
<dbReference type="Proteomes" id="UP001165652">
    <property type="component" value="Unassembled WGS sequence"/>
</dbReference>
<reference evidence="1" key="2">
    <citation type="submission" date="2023-02" db="EMBL/GenBank/DDBJ databases">
        <authorList>
            <person name="Rayyan A."/>
            <person name="Meyer T."/>
            <person name="Kyndt J.A."/>
        </authorList>
    </citation>
    <scope>NUCLEOTIDE SEQUENCE</scope>
    <source>
        <strain evidence="1">DSM 9987</strain>
    </source>
</reference>
<evidence type="ECO:0000313" key="2">
    <source>
        <dbReference type="Proteomes" id="UP001165652"/>
    </source>
</evidence>
<organism evidence="1 2">
    <name type="scientific">Rhodoplanes tepidamans</name>
    <name type="common">Rhodoplanes cryptolactis</name>
    <dbReference type="NCBI Taxonomy" id="200616"/>
    <lineage>
        <taxon>Bacteria</taxon>
        <taxon>Pseudomonadati</taxon>
        <taxon>Pseudomonadota</taxon>
        <taxon>Alphaproteobacteria</taxon>
        <taxon>Hyphomicrobiales</taxon>
        <taxon>Nitrobacteraceae</taxon>
        <taxon>Rhodoplanes</taxon>
    </lineage>
</organism>
<accession>A0ABT5J7Q6</accession>